<evidence type="ECO:0008006" key="3">
    <source>
        <dbReference type="Google" id="ProtNLM"/>
    </source>
</evidence>
<dbReference type="GO" id="GO:0042981">
    <property type="term" value="P:regulation of apoptotic process"/>
    <property type="evidence" value="ECO:0007669"/>
    <property type="project" value="InterPro"/>
</dbReference>
<dbReference type="InterPro" id="IPR008477">
    <property type="entry name" value="TNFAIP8-like"/>
</dbReference>
<dbReference type="Gene3D" id="1.20.1440.160">
    <property type="entry name" value="Tumor necrosis factor alpha-induced protein 8-like"/>
    <property type="match status" value="1"/>
</dbReference>
<dbReference type="EMBL" id="VYZN01000027">
    <property type="protein sequence ID" value="KAE9534902.1"/>
    <property type="molecule type" value="Genomic_DNA"/>
</dbReference>
<dbReference type="AlphaFoldDB" id="A0A6G0TL51"/>
<evidence type="ECO:0000313" key="1">
    <source>
        <dbReference type="EMBL" id="KAE9534902.1"/>
    </source>
</evidence>
<dbReference type="PANTHER" id="PTHR12757:SF1">
    <property type="entry name" value="PROTEIN SALIVARY GLANDS MARRED"/>
    <property type="match status" value="1"/>
</dbReference>
<name>A0A6G0TL51_APHGL</name>
<dbReference type="PANTHER" id="PTHR12757">
    <property type="entry name" value="TUMOR NECROSIS FACTOR INDUCED PROTEIN"/>
    <property type="match status" value="1"/>
</dbReference>
<comment type="caution">
    <text evidence="1">The sequence shown here is derived from an EMBL/GenBank/DDBJ whole genome shotgun (WGS) entry which is preliminary data.</text>
</comment>
<evidence type="ECO:0000313" key="2">
    <source>
        <dbReference type="Proteomes" id="UP000475862"/>
    </source>
</evidence>
<accession>A0A6G0TL51</accession>
<gene>
    <name evidence="1" type="ORF">AGLY_008194</name>
</gene>
<dbReference type="Proteomes" id="UP000475862">
    <property type="component" value="Unassembled WGS sequence"/>
</dbReference>
<sequence>MYCYYGMTTEGFKSKEIILQAQKKFLGKVTNKNVIKLFIHERNANILDNLYRLAKIYTGNKKESEKLTKNIIKIIVKLSILYRNDQFDSNELELANNFKDKFRELTMVAVSFYEIEFSYDKNYITNYLFKCKEILKELIKRHLTDKTLLRVDKIFDFFSNPVFLDSVFINKNSELTETVHVIINDLKELLDKDL</sequence>
<protein>
    <recommendedName>
        <fullName evidence="3">Tumor necrosis factor alpha-induced protein 8-like protein</fullName>
    </recommendedName>
</protein>
<proteinExistence type="predicted"/>
<organism evidence="1 2">
    <name type="scientific">Aphis glycines</name>
    <name type="common">Soybean aphid</name>
    <dbReference type="NCBI Taxonomy" id="307491"/>
    <lineage>
        <taxon>Eukaryota</taxon>
        <taxon>Metazoa</taxon>
        <taxon>Ecdysozoa</taxon>
        <taxon>Arthropoda</taxon>
        <taxon>Hexapoda</taxon>
        <taxon>Insecta</taxon>
        <taxon>Pterygota</taxon>
        <taxon>Neoptera</taxon>
        <taxon>Paraneoptera</taxon>
        <taxon>Hemiptera</taxon>
        <taxon>Sternorrhyncha</taxon>
        <taxon>Aphidomorpha</taxon>
        <taxon>Aphidoidea</taxon>
        <taxon>Aphididae</taxon>
        <taxon>Aphidini</taxon>
        <taxon>Aphis</taxon>
        <taxon>Aphis</taxon>
    </lineage>
</organism>
<keyword evidence="2" id="KW-1185">Reference proteome</keyword>
<dbReference type="FunFam" id="1.20.1440.160:FF:000001">
    <property type="entry name" value="Tumor necrosis factor alpha-induced protein 8-like 1"/>
    <property type="match status" value="1"/>
</dbReference>
<dbReference type="Pfam" id="PF05527">
    <property type="entry name" value="TNFAIP8"/>
    <property type="match status" value="1"/>
</dbReference>
<reference evidence="1 2" key="1">
    <citation type="submission" date="2019-08" db="EMBL/GenBank/DDBJ databases">
        <title>The genome of the soybean aphid Biotype 1, its phylome, world population structure and adaptation to the North American continent.</title>
        <authorList>
            <person name="Giordano R."/>
            <person name="Donthu R.K."/>
            <person name="Hernandez A.G."/>
            <person name="Wright C.L."/>
            <person name="Zimin A.V."/>
        </authorList>
    </citation>
    <scope>NUCLEOTIDE SEQUENCE [LARGE SCALE GENOMIC DNA]</scope>
    <source>
        <tissue evidence="1">Whole aphids</tissue>
    </source>
</reference>
<dbReference type="OrthoDB" id="10055976at2759"/>
<dbReference type="InterPro" id="IPR038355">
    <property type="entry name" value="TNFAIP8_sf"/>
</dbReference>
<dbReference type="GO" id="GO:0005737">
    <property type="term" value="C:cytoplasm"/>
    <property type="evidence" value="ECO:0007669"/>
    <property type="project" value="TreeGrafter"/>
</dbReference>